<feature type="domain" description="HAT C-terminal dimerisation" evidence="1">
    <location>
        <begin position="290"/>
        <end position="332"/>
    </location>
</feature>
<name>A0A813SNW3_9BILA</name>
<keyword evidence="3" id="KW-1185">Reference proteome</keyword>
<organism evidence="2 3">
    <name type="scientific">Brachionus calyciflorus</name>
    <dbReference type="NCBI Taxonomy" id="104777"/>
    <lineage>
        <taxon>Eukaryota</taxon>
        <taxon>Metazoa</taxon>
        <taxon>Spiralia</taxon>
        <taxon>Gnathifera</taxon>
        <taxon>Rotifera</taxon>
        <taxon>Eurotatoria</taxon>
        <taxon>Monogononta</taxon>
        <taxon>Pseudotrocha</taxon>
        <taxon>Ploima</taxon>
        <taxon>Brachionidae</taxon>
        <taxon>Brachionus</taxon>
    </lineage>
</organism>
<dbReference type="SUPFAM" id="SSF53098">
    <property type="entry name" value="Ribonuclease H-like"/>
    <property type="match status" value="1"/>
</dbReference>
<dbReference type="Pfam" id="PF05699">
    <property type="entry name" value="Dimer_Tnp_hAT"/>
    <property type="match status" value="1"/>
</dbReference>
<dbReference type="InterPro" id="IPR008906">
    <property type="entry name" value="HATC_C_dom"/>
</dbReference>
<accession>A0A813SNW3</accession>
<dbReference type="InterPro" id="IPR012337">
    <property type="entry name" value="RNaseH-like_sf"/>
</dbReference>
<protein>
    <recommendedName>
        <fullName evidence="1">HAT C-terminal dimerisation domain-containing protein</fullName>
    </recommendedName>
</protein>
<sequence length="350" mass="40274">MHEIDEESINNSDINLNNERVDEPFENEYNQVAAEVAQITNEVNSIVFAQIVEKAQRLGSSFLPPRLRLENTTRWSSAYLMLESVLRAYSKNLFVSENPDLRCPVSGQNIEIYLQILKPAYILNINFQNNHSSIADTTIGVLKLLDTFRRMVLDPVPRRLANLLIQTINRKFEFEFELQSPIYQVSGLKMWVSEPWTNNLFTKGLSSLKNIGSKLLEVHNESENQPRTQSRTIQIDDSPSTSFYAGFFSAEHNRPINNLSDEIFKHEIENEVNKLKAILTADNNKLILTTTNSKEFWYQHQGAFAKLSKLANILLNINSSSACVERFFSLCGFIENKRNQNMETELFINR</sequence>
<proteinExistence type="predicted"/>
<dbReference type="EMBL" id="CAJNOC010000748">
    <property type="protein sequence ID" value="CAF0799022.1"/>
    <property type="molecule type" value="Genomic_DNA"/>
</dbReference>
<evidence type="ECO:0000259" key="1">
    <source>
        <dbReference type="Pfam" id="PF05699"/>
    </source>
</evidence>
<evidence type="ECO:0000313" key="3">
    <source>
        <dbReference type="Proteomes" id="UP000663879"/>
    </source>
</evidence>
<dbReference type="GO" id="GO:0046983">
    <property type="term" value="F:protein dimerization activity"/>
    <property type="evidence" value="ECO:0007669"/>
    <property type="project" value="InterPro"/>
</dbReference>
<comment type="caution">
    <text evidence="2">The sequence shown here is derived from an EMBL/GenBank/DDBJ whole genome shotgun (WGS) entry which is preliminary data.</text>
</comment>
<dbReference type="Proteomes" id="UP000663879">
    <property type="component" value="Unassembled WGS sequence"/>
</dbReference>
<reference evidence="2" key="1">
    <citation type="submission" date="2021-02" db="EMBL/GenBank/DDBJ databases">
        <authorList>
            <person name="Nowell W R."/>
        </authorList>
    </citation>
    <scope>NUCLEOTIDE SEQUENCE</scope>
    <source>
        <strain evidence="2">Ploen Becks lab</strain>
    </source>
</reference>
<gene>
    <name evidence="2" type="ORF">OXX778_LOCUS6367</name>
</gene>
<evidence type="ECO:0000313" key="2">
    <source>
        <dbReference type="EMBL" id="CAF0799022.1"/>
    </source>
</evidence>
<dbReference type="AlphaFoldDB" id="A0A813SNW3"/>